<dbReference type="InterPro" id="IPR046357">
    <property type="entry name" value="PPIase_dom_sf"/>
</dbReference>
<keyword evidence="2 3" id="KW-0697">Rotamase</keyword>
<feature type="domain" description="PPIase FKBP-type" evidence="5">
    <location>
        <begin position="118"/>
        <end position="219"/>
    </location>
</feature>
<organism evidence="6 7">
    <name type="scientific">Candidatus Merdimorpha stercoravium</name>
    <dbReference type="NCBI Taxonomy" id="2840863"/>
    <lineage>
        <taxon>Bacteria</taxon>
        <taxon>Pseudomonadati</taxon>
        <taxon>Bacteroidota</taxon>
        <taxon>Flavobacteriia</taxon>
        <taxon>Flavobacteriales</taxon>
        <taxon>Candidatus Merdimorpha</taxon>
    </lineage>
</organism>
<dbReference type="Pfam" id="PF00254">
    <property type="entry name" value="FKBP_C"/>
    <property type="match status" value="1"/>
</dbReference>
<evidence type="ECO:0000256" key="3">
    <source>
        <dbReference type="PROSITE-ProRule" id="PRU00277"/>
    </source>
</evidence>
<evidence type="ECO:0000256" key="1">
    <source>
        <dbReference type="ARBA" id="ARBA00000971"/>
    </source>
</evidence>
<comment type="caution">
    <text evidence="6">The sequence shown here is derived from an EMBL/GenBank/DDBJ whole genome shotgun (WGS) entry which is preliminary data.</text>
</comment>
<dbReference type="EC" id="5.2.1.8" evidence="4"/>
<comment type="catalytic activity">
    <reaction evidence="1 3 4">
        <text>[protein]-peptidylproline (omega=180) = [protein]-peptidylproline (omega=0)</text>
        <dbReference type="Rhea" id="RHEA:16237"/>
        <dbReference type="Rhea" id="RHEA-COMP:10747"/>
        <dbReference type="Rhea" id="RHEA-COMP:10748"/>
        <dbReference type="ChEBI" id="CHEBI:83833"/>
        <dbReference type="ChEBI" id="CHEBI:83834"/>
        <dbReference type="EC" id="5.2.1.8"/>
    </reaction>
</comment>
<evidence type="ECO:0000256" key="2">
    <source>
        <dbReference type="ARBA" id="ARBA00023110"/>
    </source>
</evidence>
<evidence type="ECO:0000313" key="6">
    <source>
        <dbReference type="EMBL" id="HIT97906.1"/>
    </source>
</evidence>
<accession>A0A9D1H9K0</accession>
<evidence type="ECO:0000256" key="4">
    <source>
        <dbReference type="RuleBase" id="RU003915"/>
    </source>
</evidence>
<evidence type="ECO:0000259" key="5">
    <source>
        <dbReference type="PROSITE" id="PS50059"/>
    </source>
</evidence>
<protein>
    <recommendedName>
        <fullName evidence="4">Peptidyl-prolyl cis-trans isomerase</fullName>
        <ecNumber evidence="4">5.2.1.8</ecNumber>
    </recommendedName>
</protein>
<dbReference type="Gene3D" id="3.10.50.40">
    <property type="match status" value="1"/>
</dbReference>
<sequence>MSLRDNLRLITRRIAPAFLAGVVLLAAVACGKNIDNAVRQLQIDQKKIAQFLDEHCLTPAGEIVPLSEVPATAGETDEGDQGPTLPEGYVVLSDTAKARGDIYLVSLKEGAGDTPAATDKVLIRYRGYYLETMQEFDSTWDDPEPYPVWISGVIEGLRTGLLAMKTGIVDPEQAGSYLSPGEAWMILPSTLAFGQEGKTSPTVPPNTCVIYRVNLYAVVPSTF</sequence>
<dbReference type="AlphaFoldDB" id="A0A9D1H9K0"/>
<proteinExistence type="inferred from homology"/>
<keyword evidence="3 4" id="KW-0413">Isomerase</keyword>
<dbReference type="Proteomes" id="UP000824161">
    <property type="component" value="Unassembled WGS sequence"/>
</dbReference>
<dbReference type="EMBL" id="DVLY01000084">
    <property type="protein sequence ID" value="HIT97906.1"/>
    <property type="molecule type" value="Genomic_DNA"/>
</dbReference>
<dbReference type="PROSITE" id="PS50059">
    <property type="entry name" value="FKBP_PPIASE"/>
    <property type="match status" value="1"/>
</dbReference>
<gene>
    <name evidence="6" type="ORF">IAC44_03610</name>
</gene>
<reference evidence="6" key="2">
    <citation type="journal article" date="2021" name="PeerJ">
        <title>Extensive microbial diversity within the chicken gut microbiome revealed by metagenomics and culture.</title>
        <authorList>
            <person name="Gilroy R."/>
            <person name="Ravi A."/>
            <person name="Getino M."/>
            <person name="Pursley I."/>
            <person name="Horton D.L."/>
            <person name="Alikhan N.F."/>
            <person name="Baker D."/>
            <person name="Gharbi K."/>
            <person name="Hall N."/>
            <person name="Watson M."/>
            <person name="Adriaenssens E.M."/>
            <person name="Foster-Nyarko E."/>
            <person name="Jarju S."/>
            <person name="Secka A."/>
            <person name="Antonio M."/>
            <person name="Oren A."/>
            <person name="Chaudhuri R.R."/>
            <person name="La Ragione R."/>
            <person name="Hildebrand F."/>
            <person name="Pallen M.J."/>
        </authorList>
    </citation>
    <scope>NUCLEOTIDE SEQUENCE</scope>
    <source>
        <strain evidence="6">1383</strain>
    </source>
</reference>
<evidence type="ECO:0000313" key="7">
    <source>
        <dbReference type="Proteomes" id="UP000824161"/>
    </source>
</evidence>
<name>A0A9D1H9K0_9FLAO</name>
<dbReference type="SUPFAM" id="SSF54534">
    <property type="entry name" value="FKBP-like"/>
    <property type="match status" value="1"/>
</dbReference>
<comment type="similarity">
    <text evidence="4">Belongs to the FKBP-type PPIase family.</text>
</comment>
<dbReference type="GO" id="GO:0003755">
    <property type="term" value="F:peptidyl-prolyl cis-trans isomerase activity"/>
    <property type="evidence" value="ECO:0007669"/>
    <property type="project" value="UniProtKB-UniRule"/>
</dbReference>
<reference evidence="6" key="1">
    <citation type="submission" date="2020-10" db="EMBL/GenBank/DDBJ databases">
        <authorList>
            <person name="Gilroy R."/>
        </authorList>
    </citation>
    <scope>NUCLEOTIDE SEQUENCE</scope>
    <source>
        <strain evidence="6">1383</strain>
    </source>
</reference>
<dbReference type="PROSITE" id="PS51257">
    <property type="entry name" value="PROKAR_LIPOPROTEIN"/>
    <property type="match status" value="1"/>
</dbReference>
<dbReference type="InterPro" id="IPR001179">
    <property type="entry name" value="PPIase_FKBP_dom"/>
</dbReference>